<comment type="caution">
    <text evidence="8">The sequence shown here is derived from an EMBL/GenBank/DDBJ whole genome shotgun (WGS) entry which is preliminary data.</text>
</comment>
<dbReference type="PANTHER" id="PTHR30480">
    <property type="entry name" value="BETA-HEXOSAMINIDASE-RELATED"/>
    <property type="match status" value="1"/>
</dbReference>
<comment type="catalytic activity">
    <reaction evidence="1">
        <text>Hydrolysis of terminal non-reducing N-acetyl-D-hexosamine residues in N-acetyl-beta-D-hexosaminides.</text>
        <dbReference type="EC" id="3.2.1.52"/>
    </reaction>
</comment>
<evidence type="ECO:0000313" key="9">
    <source>
        <dbReference type="Proteomes" id="UP001595816"/>
    </source>
</evidence>
<dbReference type="EMBL" id="JBHSAY010000015">
    <property type="protein sequence ID" value="MFC4134502.1"/>
    <property type="molecule type" value="Genomic_DNA"/>
</dbReference>
<feature type="chain" id="PRO_5045652625" description="beta-N-acetylhexosaminidase" evidence="6">
    <location>
        <begin position="28"/>
        <end position="554"/>
    </location>
</feature>
<evidence type="ECO:0000259" key="7">
    <source>
        <dbReference type="Pfam" id="PF00933"/>
    </source>
</evidence>
<dbReference type="Gene3D" id="3.20.20.300">
    <property type="entry name" value="Glycoside hydrolase, family 3, N-terminal domain"/>
    <property type="match status" value="1"/>
</dbReference>
<dbReference type="InterPro" id="IPR036962">
    <property type="entry name" value="Glyco_hydro_3_N_sf"/>
</dbReference>
<proteinExistence type="inferred from homology"/>
<dbReference type="EC" id="3.2.1.52" evidence="3"/>
<keyword evidence="6" id="KW-0732">Signal</keyword>
<evidence type="ECO:0000313" key="8">
    <source>
        <dbReference type="EMBL" id="MFC4134502.1"/>
    </source>
</evidence>
<comment type="similarity">
    <text evidence="2">Belongs to the glycosyl hydrolase 3 family.</text>
</comment>
<evidence type="ECO:0000256" key="5">
    <source>
        <dbReference type="ARBA" id="ARBA00023295"/>
    </source>
</evidence>
<keyword evidence="5 8" id="KW-0326">Glycosidase</keyword>
<evidence type="ECO:0000256" key="6">
    <source>
        <dbReference type="SAM" id="SignalP"/>
    </source>
</evidence>
<evidence type="ECO:0000256" key="3">
    <source>
        <dbReference type="ARBA" id="ARBA00012663"/>
    </source>
</evidence>
<evidence type="ECO:0000256" key="1">
    <source>
        <dbReference type="ARBA" id="ARBA00001231"/>
    </source>
</evidence>
<dbReference type="Pfam" id="PF00933">
    <property type="entry name" value="Glyco_hydro_3"/>
    <property type="match status" value="1"/>
</dbReference>
<dbReference type="SUPFAM" id="SSF51445">
    <property type="entry name" value="(Trans)glycosidases"/>
    <property type="match status" value="1"/>
</dbReference>
<dbReference type="Proteomes" id="UP001595816">
    <property type="component" value="Unassembled WGS sequence"/>
</dbReference>
<dbReference type="InterPro" id="IPR017853">
    <property type="entry name" value="GH"/>
</dbReference>
<dbReference type="InterPro" id="IPR001764">
    <property type="entry name" value="Glyco_hydro_3_N"/>
</dbReference>
<evidence type="ECO:0000256" key="4">
    <source>
        <dbReference type="ARBA" id="ARBA00022801"/>
    </source>
</evidence>
<feature type="domain" description="Glycoside hydrolase family 3 N-terminal" evidence="7">
    <location>
        <begin position="84"/>
        <end position="391"/>
    </location>
</feature>
<dbReference type="PROSITE" id="PS00775">
    <property type="entry name" value="GLYCOSYL_HYDROL_F3"/>
    <property type="match status" value="1"/>
</dbReference>
<gene>
    <name evidence="8" type="ORF">ACFOZ4_28155</name>
</gene>
<keyword evidence="9" id="KW-1185">Reference proteome</keyword>
<feature type="signal peptide" evidence="6">
    <location>
        <begin position="1"/>
        <end position="27"/>
    </location>
</feature>
<keyword evidence="4 8" id="KW-0378">Hydrolase</keyword>
<dbReference type="InterPro" id="IPR050226">
    <property type="entry name" value="NagZ_Beta-hexosaminidase"/>
</dbReference>
<sequence>MPAMRRNAAAILILCALALAACGTAPATPESSPSPTTLAGQVARLSDEDLAGQVLMPYAYGQDATKVSAGAAKANQKLAGVTTPAELVTKLRLGGVILVGFEAGDPTAQDTANIDDPAQVRKFTAGLQAAAAKLPAGTPLLIGTDQEYGVVTRVKSGVTLLPSAMALGAANQPELTEAAWRTAGTELAAMGINVDFAPDADVQGASSVIGSRSFGSDSKLVAEQAAAAVRGLQAAGVAATLKHFPGHGRPAADSHGDLPQLQQTRQELTEIDLPPFQAGIAAGVQLVMSGHLDVRSIDPGMPASFSAKVLEGVLRQQLGFDGVVVTDALNMAPAERWPAGEAAVRALQAGNDLLLMPPDPVAAYNGILTALKNGKLSRDRLRASVTRILTLKRAVTDDDQPGLDVLAGQAHQSAVAAAASAAVTQLRGACGAPLVTGAVSVTAAKGRDASRDRLVKALQAQGVRVEQSTPPADAKVVHLVGYGDTAGDLNPKATITVAMDTPYVLTKSASPVLLATYSSSPLSLEALAKVLAGKAKAEGRSPVAVNGLPKSSCS</sequence>
<reference evidence="9" key="1">
    <citation type="journal article" date="2019" name="Int. J. Syst. Evol. Microbiol.">
        <title>The Global Catalogue of Microorganisms (GCM) 10K type strain sequencing project: providing services to taxonomists for standard genome sequencing and annotation.</title>
        <authorList>
            <consortium name="The Broad Institute Genomics Platform"/>
            <consortium name="The Broad Institute Genome Sequencing Center for Infectious Disease"/>
            <person name="Wu L."/>
            <person name="Ma J."/>
        </authorList>
    </citation>
    <scope>NUCLEOTIDE SEQUENCE [LARGE SCALE GENOMIC DNA]</scope>
    <source>
        <strain evidence="9">CGMCC 4.7289</strain>
    </source>
</reference>
<dbReference type="GO" id="GO:0016798">
    <property type="term" value="F:hydrolase activity, acting on glycosyl bonds"/>
    <property type="evidence" value="ECO:0007669"/>
    <property type="project" value="UniProtKB-KW"/>
</dbReference>
<dbReference type="PRINTS" id="PR00133">
    <property type="entry name" value="GLHYDRLASE3"/>
</dbReference>
<organism evidence="8 9">
    <name type="scientific">Hamadaea flava</name>
    <dbReference type="NCBI Taxonomy" id="1742688"/>
    <lineage>
        <taxon>Bacteria</taxon>
        <taxon>Bacillati</taxon>
        <taxon>Actinomycetota</taxon>
        <taxon>Actinomycetes</taxon>
        <taxon>Micromonosporales</taxon>
        <taxon>Micromonosporaceae</taxon>
        <taxon>Hamadaea</taxon>
    </lineage>
</organism>
<accession>A0ABV8LVP4</accession>
<dbReference type="PANTHER" id="PTHR30480:SF13">
    <property type="entry name" value="BETA-HEXOSAMINIDASE"/>
    <property type="match status" value="1"/>
</dbReference>
<protein>
    <recommendedName>
        <fullName evidence="3">beta-N-acetylhexosaminidase</fullName>
        <ecNumber evidence="3">3.2.1.52</ecNumber>
    </recommendedName>
</protein>
<evidence type="ECO:0000256" key="2">
    <source>
        <dbReference type="ARBA" id="ARBA00005336"/>
    </source>
</evidence>
<dbReference type="InterPro" id="IPR019800">
    <property type="entry name" value="Glyco_hydro_3_AS"/>
</dbReference>
<dbReference type="RefSeq" id="WP_372503024.1">
    <property type="nucleotide sequence ID" value="NZ_JAMZDZ010000001.1"/>
</dbReference>
<dbReference type="PROSITE" id="PS51257">
    <property type="entry name" value="PROKAR_LIPOPROTEIN"/>
    <property type="match status" value="1"/>
</dbReference>
<name>A0ABV8LVP4_9ACTN</name>